<proteinExistence type="predicted"/>
<reference evidence="1" key="1">
    <citation type="submission" date="2021-08" db="EMBL/GenBank/DDBJ databases">
        <title>The first chromosome-level gecko genome reveals the dynamic sex chromosomes of Neotropical dwarf geckos (Sphaerodactylidae: Sphaerodactylus).</title>
        <authorList>
            <person name="Pinto B.J."/>
            <person name="Keating S.E."/>
            <person name="Gamble T."/>
        </authorList>
    </citation>
    <scope>NUCLEOTIDE SEQUENCE</scope>
    <source>
        <strain evidence="1">TG3544</strain>
    </source>
</reference>
<comment type="caution">
    <text evidence="1">The sequence shown here is derived from an EMBL/GenBank/DDBJ whole genome shotgun (WGS) entry which is preliminary data.</text>
</comment>
<gene>
    <name evidence="1" type="ORF">K3G42_016045</name>
</gene>
<evidence type="ECO:0000313" key="2">
    <source>
        <dbReference type="Proteomes" id="UP000827872"/>
    </source>
</evidence>
<accession>A0ACB8G929</accession>
<sequence>MAHGNPVPKFYKSIIDDVIEGVQDAFVEEGVDEQVLKELKRPTLTTVHAASASEPPSGPTNTSRCGCWQMYSTVYCDYRNSRTGLTYPIQIPAGVTLQTASGQLYKVNMPVVVTQAPGSGTVLQSPVQQILQQLGQQPSQAQTTAISATHVNTFSVQVSGKENLQVQKSVAPQQTGPEEKALPSAAVLQDSTGHQEEAVVGSGISQQLSSLLETPQKADVQVAVPVSKPLKVDCARVAVGMAPSGSSKWGECPENLEHPLDADDMIELIFMGSELDDSLFLRDEATLSFTEELDTSMKLESNNLRTQKDITSDLEEMIQLDGTNDVSPTAETESSRDRKNVEIVGIIEAEEPKVLDEEEEEEAENSTSDNPSISSRSDTDEQSVDIIEEDPLNSGDDVSEQETPDVFDTDNTVVCQYDKVQRSKNRWKFYLKAGVMCFGGKDYVFSKAIGDAEW</sequence>
<organism evidence="1 2">
    <name type="scientific">Sphaerodactylus townsendi</name>
    <dbReference type="NCBI Taxonomy" id="933632"/>
    <lineage>
        <taxon>Eukaryota</taxon>
        <taxon>Metazoa</taxon>
        <taxon>Chordata</taxon>
        <taxon>Craniata</taxon>
        <taxon>Vertebrata</taxon>
        <taxon>Euteleostomi</taxon>
        <taxon>Lepidosauria</taxon>
        <taxon>Squamata</taxon>
        <taxon>Bifurcata</taxon>
        <taxon>Gekkota</taxon>
        <taxon>Sphaerodactylidae</taxon>
        <taxon>Sphaerodactylus</taxon>
    </lineage>
</organism>
<name>A0ACB8G929_9SAUR</name>
<evidence type="ECO:0000313" key="1">
    <source>
        <dbReference type="EMBL" id="KAH8016280.1"/>
    </source>
</evidence>
<protein>
    <submittedName>
        <fullName evidence="1">Uncharacterized protein</fullName>
    </submittedName>
</protein>
<dbReference type="Proteomes" id="UP000827872">
    <property type="component" value="Linkage Group LG01"/>
</dbReference>
<dbReference type="EMBL" id="CM037614">
    <property type="protein sequence ID" value="KAH8016280.1"/>
    <property type="molecule type" value="Genomic_DNA"/>
</dbReference>
<keyword evidence="2" id="KW-1185">Reference proteome</keyword>